<feature type="region of interest" description="Disordered" evidence="2">
    <location>
        <begin position="1"/>
        <end position="31"/>
    </location>
</feature>
<reference evidence="3" key="1">
    <citation type="submission" date="2019-11" db="EMBL/GenBank/DDBJ databases">
        <authorList>
            <person name="Liu Y."/>
            <person name="Hou J."/>
            <person name="Li T.-Q."/>
            <person name="Guan C.-H."/>
            <person name="Wu X."/>
            <person name="Wu H.-Z."/>
            <person name="Ling F."/>
            <person name="Zhang R."/>
            <person name="Shi X.-G."/>
            <person name="Ren J.-P."/>
            <person name="Chen E.-F."/>
            <person name="Sun J.-M."/>
        </authorList>
    </citation>
    <scope>NUCLEOTIDE SEQUENCE</scope>
    <source>
        <strain evidence="3">Adult_tree_wgs_1</strain>
        <tissue evidence="3">Leaves</tissue>
    </source>
</reference>
<dbReference type="Gene3D" id="1.25.40.20">
    <property type="entry name" value="Ankyrin repeat-containing domain"/>
    <property type="match status" value="1"/>
</dbReference>
<dbReference type="InterPro" id="IPR036770">
    <property type="entry name" value="Ankyrin_rpt-contain_sf"/>
</dbReference>
<comment type="caution">
    <text evidence="3">The sequence shown here is derived from an EMBL/GenBank/DDBJ whole genome shotgun (WGS) entry which is preliminary data.</text>
</comment>
<dbReference type="AlphaFoldDB" id="A0A834LM64"/>
<dbReference type="EMBL" id="WJXA01000006">
    <property type="protein sequence ID" value="KAF7142141.1"/>
    <property type="molecule type" value="Genomic_DNA"/>
</dbReference>
<dbReference type="PROSITE" id="PS50297">
    <property type="entry name" value="ANK_REP_REGION"/>
    <property type="match status" value="1"/>
</dbReference>
<dbReference type="PROSITE" id="PS50088">
    <property type="entry name" value="ANK_REPEAT"/>
    <property type="match status" value="1"/>
</dbReference>
<dbReference type="PANTHER" id="PTHR24121">
    <property type="entry name" value="NO MECHANORECEPTOR POTENTIAL C, ISOFORM D-RELATED"/>
    <property type="match status" value="1"/>
</dbReference>
<dbReference type="PANTHER" id="PTHR24121:SF21">
    <property type="entry name" value="ANKYRIN REPEAT FAMILY PROTEIN"/>
    <property type="match status" value="1"/>
</dbReference>
<organism evidence="3 4">
    <name type="scientific">Rhododendron simsii</name>
    <name type="common">Sims's rhododendron</name>
    <dbReference type="NCBI Taxonomy" id="118357"/>
    <lineage>
        <taxon>Eukaryota</taxon>
        <taxon>Viridiplantae</taxon>
        <taxon>Streptophyta</taxon>
        <taxon>Embryophyta</taxon>
        <taxon>Tracheophyta</taxon>
        <taxon>Spermatophyta</taxon>
        <taxon>Magnoliopsida</taxon>
        <taxon>eudicotyledons</taxon>
        <taxon>Gunneridae</taxon>
        <taxon>Pentapetalae</taxon>
        <taxon>asterids</taxon>
        <taxon>Ericales</taxon>
        <taxon>Ericaceae</taxon>
        <taxon>Ericoideae</taxon>
        <taxon>Rhodoreae</taxon>
        <taxon>Rhododendron</taxon>
    </lineage>
</organism>
<feature type="repeat" description="ANK" evidence="1">
    <location>
        <begin position="81"/>
        <end position="113"/>
    </location>
</feature>
<feature type="compositionally biased region" description="Polar residues" evidence="2">
    <location>
        <begin position="1"/>
        <end position="10"/>
    </location>
</feature>
<keyword evidence="4" id="KW-1185">Reference proteome</keyword>
<evidence type="ECO:0000313" key="4">
    <source>
        <dbReference type="Proteomes" id="UP000626092"/>
    </source>
</evidence>
<gene>
    <name evidence="3" type="ORF">RHSIM_Rhsim06G0044000</name>
</gene>
<dbReference type="InterPro" id="IPR002110">
    <property type="entry name" value="Ankyrin_rpt"/>
</dbReference>
<feature type="compositionally biased region" description="Basic and acidic residues" evidence="2">
    <location>
        <begin position="15"/>
        <end position="26"/>
    </location>
</feature>
<protein>
    <submittedName>
        <fullName evidence="3">Uncharacterized protein</fullName>
    </submittedName>
</protein>
<dbReference type="OrthoDB" id="1930691at2759"/>
<dbReference type="SMART" id="SM00248">
    <property type="entry name" value="ANK"/>
    <property type="match status" value="2"/>
</dbReference>
<proteinExistence type="predicted"/>
<keyword evidence="1" id="KW-0040">ANK repeat</keyword>
<evidence type="ECO:0000313" key="3">
    <source>
        <dbReference type="EMBL" id="KAF7142141.1"/>
    </source>
</evidence>
<dbReference type="Proteomes" id="UP000626092">
    <property type="component" value="Unassembled WGS sequence"/>
</dbReference>
<evidence type="ECO:0000256" key="1">
    <source>
        <dbReference type="PROSITE-ProRule" id="PRU00023"/>
    </source>
</evidence>
<accession>A0A834LM64</accession>
<sequence length="137" mass="15387">MESSTTSVSRSDPLVSDKRRSRVLDTRRRHTTRRGGNTILHFLAVHGNASVVQKLVDDDNGNNNSSSSIVKCEDLFGRNDKGNTALHEAARFGQKSVVEILLRKQESLVLDRDREVTRSSDNSNILHAAVMEEHYRT</sequence>
<evidence type="ECO:0000256" key="2">
    <source>
        <dbReference type="SAM" id="MobiDB-lite"/>
    </source>
</evidence>
<name>A0A834LM64_RHOSS</name>
<dbReference type="Pfam" id="PF12796">
    <property type="entry name" value="Ank_2"/>
    <property type="match status" value="1"/>
</dbReference>
<dbReference type="SUPFAM" id="SSF48403">
    <property type="entry name" value="Ankyrin repeat"/>
    <property type="match status" value="1"/>
</dbReference>